<evidence type="ECO:0000259" key="1">
    <source>
        <dbReference type="Pfam" id="PF01738"/>
    </source>
</evidence>
<evidence type="ECO:0000313" key="3">
    <source>
        <dbReference type="Proteomes" id="UP000054248"/>
    </source>
</evidence>
<dbReference type="InterPro" id="IPR002925">
    <property type="entry name" value="Dienelactn_hydro"/>
</dbReference>
<dbReference type="Gene3D" id="3.40.50.1820">
    <property type="entry name" value="alpha/beta hydrolase"/>
    <property type="match status" value="1"/>
</dbReference>
<reference evidence="2 3" key="1">
    <citation type="submission" date="2014-04" db="EMBL/GenBank/DDBJ databases">
        <authorList>
            <consortium name="DOE Joint Genome Institute"/>
            <person name="Kuo A."/>
            <person name="Girlanda M."/>
            <person name="Perotto S."/>
            <person name="Kohler A."/>
            <person name="Nagy L.G."/>
            <person name="Floudas D."/>
            <person name="Copeland A."/>
            <person name="Barry K.W."/>
            <person name="Cichocki N."/>
            <person name="Veneault-Fourrey C."/>
            <person name="LaButti K."/>
            <person name="Lindquist E.A."/>
            <person name="Lipzen A."/>
            <person name="Lundell T."/>
            <person name="Morin E."/>
            <person name="Murat C."/>
            <person name="Sun H."/>
            <person name="Tunlid A."/>
            <person name="Henrissat B."/>
            <person name="Grigoriev I.V."/>
            <person name="Hibbett D.S."/>
            <person name="Martin F."/>
            <person name="Nordberg H.P."/>
            <person name="Cantor M.N."/>
            <person name="Hua S.X."/>
        </authorList>
    </citation>
    <scope>NUCLEOTIDE SEQUENCE [LARGE SCALE GENOMIC DNA]</scope>
    <source>
        <strain evidence="2 3">MUT 4182</strain>
    </source>
</reference>
<dbReference type="Proteomes" id="UP000054248">
    <property type="component" value="Unassembled WGS sequence"/>
</dbReference>
<dbReference type="SUPFAM" id="SSF53474">
    <property type="entry name" value="alpha/beta-Hydrolases"/>
    <property type="match status" value="1"/>
</dbReference>
<proteinExistence type="predicted"/>
<dbReference type="STRING" id="1051891.A0A0C3M524"/>
<feature type="domain" description="Dienelactone hydrolase" evidence="1">
    <location>
        <begin position="42"/>
        <end position="271"/>
    </location>
</feature>
<sequence length="272" mass="29819">MSIPLCENCTQGYRLEGEPSGEMITIGRFKTYFRRSSSSTESEPSKKALVLFTDAFGLTIPNTQLIGDSLGQSLDVDVYVPDMFDGKPPLSHEDLAPVTADQPGITLSLKQKLSWARIMLKNLPGIIIHRPDAVKKTGEAFVKALKEAKHYDRIGAVGYCLGGCAAIHIATTGLVDAVVIAHPGPTSRGEVGRIRTPTSWVCAEEDVWLSVANREQYEGILRAKSETQAFESHVYPGTTHGFSVRPNLGIPQVKQAHEDALQQTTKWFQQQL</sequence>
<name>A0A0C3M524_9AGAM</name>
<gene>
    <name evidence="2" type="ORF">M407DRAFT_176508</name>
</gene>
<reference evidence="3" key="2">
    <citation type="submission" date="2015-01" db="EMBL/GenBank/DDBJ databases">
        <title>Evolutionary Origins and Diversification of the Mycorrhizal Mutualists.</title>
        <authorList>
            <consortium name="DOE Joint Genome Institute"/>
            <consortium name="Mycorrhizal Genomics Consortium"/>
            <person name="Kohler A."/>
            <person name="Kuo A."/>
            <person name="Nagy L.G."/>
            <person name="Floudas D."/>
            <person name="Copeland A."/>
            <person name="Barry K.W."/>
            <person name="Cichocki N."/>
            <person name="Veneault-Fourrey C."/>
            <person name="LaButti K."/>
            <person name="Lindquist E.A."/>
            <person name="Lipzen A."/>
            <person name="Lundell T."/>
            <person name="Morin E."/>
            <person name="Murat C."/>
            <person name="Riley R."/>
            <person name="Ohm R."/>
            <person name="Sun H."/>
            <person name="Tunlid A."/>
            <person name="Henrissat B."/>
            <person name="Grigoriev I.V."/>
            <person name="Hibbett D.S."/>
            <person name="Martin F."/>
        </authorList>
    </citation>
    <scope>NUCLEOTIDE SEQUENCE [LARGE SCALE GENOMIC DNA]</scope>
    <source>
        <strain evidence="3">MUT 4182</strain>
    </source>
</reference>
<dbReference type="Pfam" id="PF01738">
    <property type="entry name" value="DLH"/>
    <property type="match status" value="1"/>
</dbReference>
<dbReference type="OrthoDB" id="10019231at2759"/>
<dbReference type="AlphaFoldDB" id="A0A0C3M524"/>
<keyword evidence="3" id="KW-1185">Reference proteome</keyword>
<protein>
    <recommendedName>
        <fullName evidence="1">Dienelactone hydrolase domain-containing protein</fullName>
    </recommendedName>
</protein>
<dbReference type="HOGENOM" id="CLU_054590_2_0_1"/>
<dbReference type="PANTHER" id="PTHR17630">
    <property type="entry name" value="DIENELACTONE HYDROLASE"/>
    <property type="match status" value="1"/>
</dbReference>
<dbReference type="GO" id="GO:0016787">
    <property type="term" value="F:hydrolase activity"/>
    <property type="evidence" value="ECO:0007669"/>
    <property type="project" value="InterPro"/>
</dbReference>
<organism evidence="2 3">
    <name type="scientific">Tulasnella calospora MUT 4182</name>
    <dbReference type="NCBI Taxonomy" id="1051891"/>
    <lineage>
        <taxon>Eukaryota</taxon>
        <taxon>Fungi</taxon>
        <taxon>Dikarya</taxon>
        <taxon>Basidiomycota</taxon>
        <taxon>Agaricomycotina</taxon>
        <taxon>Agaricomycetes</taxon>
        <taxon>Cantharellales</taxon>
        <taxon>Tulasnellaceae</taxon>
        <taxon>Tulasnella</taxon>
    </lineage>
</organism>
<dbReference type="EMBL" id="KN822990">
    <property type="protein sequence ID" value="KIO28772.1"/>
    <property type="molecule type" value="Genomic_DNA"/>
</dbReference>
<dbReference type="InterPro" id="IPR029058">
    <property type="entry name" value="AB_hydrolase_fold"/>
</dbReference>
<accession>A0A0C3M524</accession>
<dbReference type="PANTHER" id="PTHR17630:SF44">
    <property type="entry name" value="PROTEIN AIM2"/>
    <property type="match status" value="1"/>
</dbReference>
<evidence type="ECO:0000313" key="2">
    <source>
        <dbReference type="EMBL" id="KIO28772.1"/>
    </source>
</evidence>